<organism evidence="6 7">
    <name type="scientific">Desulfocicer vacuolatum DSM 3385</name>
    <dbReference type="NCBI Taxonomy" id="1121400"/>
    <lineage>
        <taxon>Bacteria</taxon>
        <taxon>Pseudomonadati</taxon>
        <taxon>Thermodesulfobacteriota</taxon>
        <taxon>Desulfobacteria</taxon>
        <taxon>Desulfobacterales</taxon>
        <taxon>Desulfobacteraceae</taxon>
        <taxon>Desulfocicer</taxon>
    </lineage>
</organism>
<comment type="pathway">
    <text evidence="5">Cofactor biosynthesis; adenosylcobalamin biosynthesis; cob(II)yrinate a,c-diamide from sirohydrochlorin (anaerobic route): step 6/10.</text>
</comment>
<comment type="similarity">
    <text evidence="5">Belongs to the CbiD family.</text>
</comment>
<evidence type="ECO:0000256" key="5">
    <source>
        <dbReference type="HAMAP-Rule" id="MF_00787"/>
    </source>
</evidence>
<accession>A0A1W2C8Q5</accession>
<dbReference type="InterPro" id="IPR036074">
    <property type="entry name" value="CbiD_sf"/>
</dbReference>
<dbReference type="PANTHER" id="PTHR35863:SF1">
    <property type="entry name" value="COBALT-PRECORRIN-5B C(1)-METHYLTRANSFERASE"/>
    <property type="match status" value="1"/>
</dbReference>
<dbReference type="PIRSF" id="PIRSF026782">
    <property type="entry name" value="CbiD"/>
    <property type="match status" value="1"/>
</dbReference>
<dbReference type="Proteomes" id="UP000192418">
    <property type="component" value="Unassembled WGS sequence"/>
</dbReference>
<evidence type="ECO:0000256" key="3">
    <source>
        <dbReference type="ARBA" id="ARBA00022679"/>
    </source>
</evidence>
<keyword evidence="7" id="KW-1185">Reference proteome</keyword>
<keyword evidence="3 5" id="KW-0808">Transferase</keyword>
<protein>
    <recommendedName>
        <fullName evidence="5">Cobalt-precorrin-5B C(1)-methyltransferase</fullName>
        <ecNumber evidence="5">2.1.1.195</ecNumber>
    </recommendedName>
    <alternativeName>
        <fullName evidence="5">Cobalt-precorrin-6A synthase</fullName>
    </alternativeName>
</protein>
<dbReference type="InterPro" id="IPR002748">
    <property type="entry name" value="CbiD"/>
</dbReference>
<dbReference type="HAMAP" id="MF_00787">
    <property type="entry name" value="CbiD"/>
    <property type="match status" value="1"/>
</dbReference>
<evidence type="ECO:0000256" key="4">
    <source>
        <dbReference type="ARBA" id="ARBA00022691"/>
    </source>
</evidence>
<dbReference type="EC" id="2.1.1.195" evidence="5"/>
<evidence type="ECO:0000256" key="1">
    <source>
        <dbReference type="ARBA" id="ARBA00022573"/>
    </source>
</evidence>
<dbReference type="Pfam" id="PF01888">
    <property type="entry name" value="CbiD"/>
    <property type="match status" value="1"/>
</dbReference>
<dbReference type="RefSeq" id="WP_084069430.1">
    <property type="nucleotide sequence ID" value="NZ_FWXY01000011.1"/>
</dbReference>
<dbReference type="Gene3D" id="3.30.2110.10">
    <property type="entry name" value="CbiD-like"/>
    <property type="match status" value="1"/>
</dbReference>
<keyword evidence="4 5" id="KW-0949">S-adenosyl-L-methionine</keyword>
<dbReference type="AlphaFoldDB" id="A0A1W2C8Q5"/>
<dbReference type="GO" id="GO:0019251">
    <property type="term" value="P:anaerobic cobalamin biosynthetic process"/>
    <property type="evidence" value="ECO:0007669"/>
    <property type="project" value="UniProtKB-UniRule"/>
</dbReference>
<keyword evidence="2 5" id="KW-0489">Methyltransferase</keyword>
<comment type="catalytic activity">
    <reaction evidence="5">
        <text>Co-precorrin-5B + S-adenosyl-L-methionine = Co-precorrin-6A + S-adenosyl-L-homocysteine</text>
        <dbReference type="Rhea" id="RHEA:26285"/>
        <dbReference type="ChEBI" id="CHEBI:57856"/>
        <dbReference type="ChEBI" id="CHEBI:59789"/>
        <dbReference type="ChEBI" id="CHEBI:60063"/>
        <dbReference type="ChEBI" id="CHEBI:60064"/>
        <dbReference type="EC" id="2.1.1.195"/>
    </reaction>
</comment>
<reference evidence="6 7" key="1">
    <citation type="submission" date="2017-04" db="EMBL/GenBank/DDBJ databases">
        <authorList>
            <person name="Afonso C.L."/>
            <person name="Miller P.J."/>
            <person name="Scott M.A."/>
            <person name="Spackman E."/>
            <person name="Goraichik I."/>
            <person name="Dimitrov K.M."/>
            <person name="Suarez D.L."/>
            <person name="Swayne D.E."/>
        </authorList>
    </citation>
    <scope>NUCLEOTIDE SEQUENCE [LARGE SCALE GENOMIC DNA]</scope>
    <source>
        <strain evidence="6 7">DSM 3385</strain>
    </source>
</reference>
<dbReference type="UniPathway" id="UPA00148">
    <property type="reaction ID" value="UER00227"/>
</dbReference>
<dbReference type="STRING" id="1121400.SAMN02746065_11121"/>
<evidence type="ECO:0000313" key="6">
    <source>
        <dbReference type="EMBL" id="SMC81521.1"/>
    </source>
</evidence>
<dbReference type="EMBL" id="FWXY01000011">
    <property type="protein sequence ID" value="SMC81521.1"/>
    <property type="molecule type" value="Genomic_DNA"/>
</dbReference>
<dbReference type="SUPFAM" id="SSF111342">
    <property type="entry name" value="CbiD-like"/>
    <property type="match status" value="1"/>
</dbReference>
<sequence length="398" mass="43128">MTQKKKLKKGVTTGACAAAATKAALHHLLFKETLNPVNIQSLTHDPISVAVHGMEVLGNNEVSCVVIKDAGDDPDVTHKAHIGARVQWCTNTRETTAPMSYKDISIEIRGGKGVGTVTKPGLEVLPGNPAINSGPVKMIHQAVNRVMTLFEERCCTHGNGAADEAGKKEAFGHETPLPEKIIVEVFVPEGEKLAEKTLNSRLGIMGGISILGTTGIVKPMSHDAYIATINSGISVAEAMGDDTLVFTTGRRSERFAMDLFPHLRDEAFIQTGDFFKASLDAASGSLNIRRVIITVFFGKAVKMAMGFPHTHAAKSELTMKKLALWAKEITGNDDLSRKIAHANTARHAFTYIHPDFPELISHVGKMIIKSAEKFSQKKLTIDAVIFDFEGNRVFDSMS</sequence>
<keyword evidence="1 5" id="KW-0169">Cobalamin biosynthesis</keyword>
<dbReference type="GO" id="GO:0043780">
    <property type="term" value="F:cobalt-precorrin-5B C1-methyltransferase activity"/>
    <property type="evidence" value="ECO:0007669"/>
    <property type="project" value="RHEA"/>
</dbReference>
<proteinExistence type="inferred from homology"/>
<gene>
    <name evidence="5" type="primary">cbiD</name>
    <name evidence="6" type="ORF">SAMN02746065_11121</name>
</gene>
<name>A0A1W2C8Q5_9BACT</name>
<dbReference type="OrthoDB" id="6439987at2"/>
<evidence type="ECO:0000313" key="7">
    <source>
        <dbReference type="Proteomes" id="UP000192418"/>
    </source>
</evidence>
<evidence type="ECO:0000256" key="2">
    <source>
        <dbReference type="ARBA" id="ARBA00022603"/>
    </source>
</evidence>
<dbReference type="GO" id="GO:0032259">
    <property type="term" value="P:methylation"/>
    <property type="evidence" value="ECO:0007669"/>
    <property type="project" value="UniProtKB-KW"/>
</dbReference>
<comment type="function">
    <text evidence="5">Catalyzes the methylation of C-1 in cobalt-precorrin-5B to form cobalt-precorrin-6A.</text>
</comment>
<dbReference type="NCBIfam" id="TIGR00312">
    <property type="entry name" value="cbiD"/>
    <property type="match status" value="1"/>
</dbReference>
<dbReference type="PANTHER" id="PTHR35863">
    <property type="entry name" value="COBALT-PRECORRIN-5B C(1)-METHYLTRANSFERASE"/>
    <property type="match status" value="1"/>
</dbReference>